<dbReference type="eggNOG" id="arCOG02696">
    <property type="taxonomic scope" value="Archaea"/>
</dbReference>
<dbReference type="Proteomes" id="UP000011599">
    <property type="component" value="Unassembled WGS sequence"/>
</dbReference>
<dbReference type="AlphaFoldDB" id="L9W0N4"/>
<evidence type="ECO:0000313" key="1">
    <source>
        <dbReference type="EMBL" id="ELY41888.1"/>
    </source>
</evidence>
<sequence length="196" mass="20316">MRTITYLGLGLLVCGALVFVASSGAFDSTLADRGVSIDTADDGDALVGVDRSELSLSVDDGEFTCTDSSGSYCFDGHFNYDEVLLTITDQSTQTELEDVNVAGISTPDGDPPVTSVEVISKDDQHIVEGTVQCDADCTGGITGSACRGFLGSGTAEQPVNEQPATAELEANGETISVDLDRTVDVECEAGTVTEPD</sequence>
<dbReference type="EMBL" id="AOHW01000026">
    <property type="protein sequence ID" value="ELY41888.1"/>
    <property type="molecule type" value="Genomic_DNA"/>
</dbReference>
<accession>L9W0N4</accession>
<organism evidence="1 2">
    <name type="scientific">Natronorubrum tibetense GA33</name>
    <dbReference type="NCBI Taxonomy" id="1114856"/>
    <lineage>
        <taxon>Archaea</taxon>
        <taxon>Methanobacteriati</taxon>
        <taxon>Methanobacteriota</taxon>
        <taxon>Stenosarchaea group</taxon>
        <taxon>Halobacteria</taxon>
        <taxon>Halobacteriales</taxon>
        <taxon>Natrialbaceae</taxon>
        <taxon>Natronorubrum</taxon>
    </lineage>
</organism>
<gene>
    <name evidence="1" type="ORF">C496_08836</name>
</gene>
<dbReference type="PATRIC" id="fig|1114856.3.peg.1847"/>
<protein>
    <submittedName>
        <fullName evidence="1">Uncharacterized protein</fullName>
    </submittedName>
</protein>
<proteinExistence type="predicted"/>
<evidence type="ECO:0000313" key="2">
    <source>
        <dbReference type="Proteomes" id="UP000011599"/>
    </source>
</evidence>
<comment type="caution">
    <text evidence="1">The sequence shown here is derived from an EMBL/GenBank/DDBJ whole genome shotgun (WGS) entry which is preliminary data.</text>
</comment>
<dbReference type="OrthoDB" id="187991at2157"/>
<keyword evidence="2" id="KW-1185">Reference proteome</keyword>
<name>L9W0N4_9EURY</name>
<reference evidence="1 2" key="1">
    <citation type="journal article" date="2014" name="PLoS Genet.">
        <title>Phylogenetically driven sequencing of extremely halophilic archaea reveals strategies for static and dynamic osmo-response.</title>
        <authorList>
            <person name="Becker E.A."/>
            <person name="Seitzer P.M."/>
            <person name="Tritt A."/>
            <person name="Larsen D."/>
            <person name="Krusor M."/>
            <person name="Yao A.I."/>
            <person name="Wu D."/>
            <person name="Madern D."/>
            <person name="Eisen J.A."/>
            <person name="Darling A.E."/>
            <person name="Facciotti M.T."/>
        </authorList>
    </citation>
    <scope>NUCLEOTIDE SEQUENCE [LARGE SCALE GENOMIC DNA]</scope>
    <source>
        <strain evidence="1 2">GA33</strain>
    </source>
</reference>
<dbReference type="RefSeq" id="WP_006089586.1">
    <property type="nucleotide sequence ID" value="NZ_AOHW01000026.1"/>
</dbReference>